<dbReference type="InterPro" id="IPR036047">
    <property type="entry name" value="F-box-like_dom_sf"/>
</dbReference>
<evidence type="ECO:0000313" key="2">
    <source>
        <dbReference type="EMBL" id="KAK1399000.1"/>
    </source>
</evidence>
<dbReference type="PANTHER" id="PTHR31672">
    <property type="entry name" value="BNACNNG10540D PROTEIN"/>
    <property type="match status" value="1"/>
</dbReference>
<dbReference type="PANTHER" id="PTHR31672:SF13">
    <property type="entry name" value="F-BOX PROTEIN CPR30-LIKE"/>
    <property type="match status" value="1"/>
</dbReference>
<dbReference type="Pfam" id="PF00646">
    <property type="entry name" value="F-box"/>
    <property type="match status" value="1"/>
</dbReference>
<dbReference type="CDD" id="cd22157">
    <property type="entry name" value="F-box_AtFBW1-like"/>
    <property type="match status" value="1"/>
</dbReference>
<dbReference type="InterPro" id="IPR050796">
    <property type="entry name" value="SCF_F-box_component"/>
</dbReference>
<name>A0AAD8N229_9APIA</name>
<proteinExistence type="predicted"/>
<keyword evidence="3" id="KW-1185">Reference proteome</keyword>
<reference evidence="2" key="1">
    <citation type="submission" date="2023-02" db="EMBL/GenBank/DDBJ databases">
        <title>Genome of toxic invasive species Heracleum sosnowskyi carries increased number of genes despite the absence of recent whole-genome duplications.</title>
        <authorList>
            <person name="Schelkunov M."/>
            <person name="Shtratnikova V."/>
            <person name="Makarenko M."/>
            <person name="Klepikova A."/>
            <person name="Omelchenko D."/>
            <person name="Novikova G."/>
            <person name="Obukhova E."/>
            <person name="Bogdanov V."/>
            <person name="Penin A."/>
            <person name="Logacheva M."/>
        </authorList>
    </citation>
    <scope>NUCLEOTIDE SEQUENCE</scope>
    <source>
        <strain evidence="2">Hsosn_3</strain>
        <tissue evidence="2">Leaf</tissue>
    </source>
</reference>
<dbReference type="Pfam" id="PF08268">
    <property type="entry name" value="FBA_3"/>
    <property type="match status" value="1"/>
</dbReference>
<feature type="domain" description="F-box" evidence="1">
    <location>
        <begin position="3"/>
        <end position="49"/>
    </location>
</feature>
<reference evidence="2" key="2">
    <citation type="submission" date="2023-05" db="EMBL/GenBank/DDBJ databases">
        <authorList>
            <person name="Schelkunov M.I."/>
        </authorList>
    </citation>
    <scope>NUCLEOTIDE SEQUENCE</scope>
    <source>
        <strain evidence="2">Hsosn_3</strain>
        <tissue evidence="2">Leaf</tissue>
    </source>
</reference>
<protein>
    <recommendedName>
        <fullName evidence="1">F-box domain-containing protein</fullName>
    </recommendedName>
</protein>
<dbReference type="PROSITE" id="PS50181">
    <property type="entry name" value="FBOX"/>
    <property type="match status" value="1"/>
</dbReference>
<dbReference type="Proteomes" id="UP001237642">
    <property type="component" value="Unassembled WGS sequence"/>
</dbReference>
<comment type="caution">
    <text evidence="2">The sequence shown here is derived from an EMBL/GenBank/DDBJ whole genome shotgun (WGS) entry which is preliminary data.</text>
</comment>
<accession>A0AAD8N229</accession>
<dbReference type="InterPro" id="IPR013187">
    <property type="entry name" value="F-box-assoc_dom_typ3"/>
</dbReference>
<dbReference type="InterPro" id="IPR017451">
    <property type="entry name" value="F-box-assoc_interact_dom"/>
</dbReference>
<organism evidence="2 3">
    <name type="scientific">Heracleum sosnowskyi</name>
    <dbReference type="NCBI Taxonomy" id="360622"/>
    <lineage>
        <taxon>Eukaryota</taxon>
        <taxon>Viridiplantae</taxon>
        <taxon>Streptophyta</taxon>
        <taxon>Embryophyta</taxon>
        <taxon>Tracheophyta</taxon>
        <taxon>Spermatophyta</taxon>
        <taxon>Magnoliopsida</taxon>
        <taxon>eudicotyledons</taxon>
        <taxon>Gunneridae</taxon>
        <taxon>Pentapetalae</taxon>
        <taxon>asterids</taxon>
        <taxon>campanulids</taxon>
        <taxon>Apiales</taxon>
        <taxon>Apiaceae</taxon>
        <taxon>Apioideae</taxon>
        <taxon>apioid superclade</taxon>
        <taxon>Tordylieae</taxon>
        <taxon>Tordyliinae</taxon>
        <taxon>Heracleum</taxon>
    </lineage>
</organism>
<sequence length="386" mass="43913">MANKSFSDLPEEMTTEILIRLPVKSLGQCKSVCKPWLYTISNPRFVKSHLHRAITTSRNDPILLNIINVDQLALLASWGPLVYYVEPTPTDLQQQQLQRRRRQLVNQALQDAIAQDLSRLSLQFDRVVIPRPFATTHFVSCCNGIICLSSYFKAVYLWNPSINKFRKLFLDYANVRERYRYRPVTIGFGYDNVSNEYKLLRFVYDQEGGVVPVTKVYYINADCCREIQGPILKTQIRSCRSNIAVNGVLYFDGVDQIVSFDLHDEVFGLVPFPDSIQRKMSDVMDFEGSVAMAFESGPGVDLWTLDNVSGKLSWTKKFSIKYGFDDLDTGIWLSCYLGEEYVNVYATAEESEIPVGAMLEDAPVPVHAALKYTQTLVSLDGFEPVE</sequence>
<dbReference type="NCBIfam" id="TIGR01640">
    <property type="entry name" value="F_box_assoc_1"/>
    <property type="match status" value="1"/>
</dbReference>
<dbReference type="SMART" id="SM00256">
    <property type="entry name" value="FBOX"/>
    <property type="match status" value="1"/>
</dbReference>
<dbReference type="SUPFAM" id="SSF81383">
    <property type="entry name" value="F-box domain"/>
    <property type="match status" value="1"/>
</dbReference>
<evidence type="ECO:0000259" key="1">
    <source>
        <dbReference type="PROSITE" id="PS50181"/>
    </source>
</evidence>
<dbReference type="Gene3D" id="1.20.1280.50">
    <property type="match status" value="1"/>
</dbReference>
<evidence type="ECO:0000313" key="3">
    <source>
        <dbReference type="Proteomes" id="UP001237642"/>
    </source>
</evidence>
<dbReference type="InterPro" id="IPR001810">
    <property type="entry name" value="F-box_dom"/>
</dbReference>
<gene>
    <name evidence="2" type="ORF">POM88_008863</name>
</gene>
<dbReference type="EMBL" id="JAUIZM010000002">
    <property type="protein sequence ID" value="KAK1399000.1"/>
    <property type="molecule type" value="Genomic_DNA"/>
</dbReference>
<dbReference type="AlphaFoldDB" id="A0AAD8N229"/>